<reference evidence="3" key="1">
    <citation type="submission" date="2023-06" db="EMBL/GenBank/DDBJ databases">
        <title>Genome-scale phylogeny and comparative genomics of the fungal order Sordariales.</title>
        <authorList>
            <consortium name="Lawrence Berkeley National Laboratory"/>
            <person name="Hensen N."/>
            <person name="Bonometti L."/>
            <person name="Westerberg I."/>
            <person name="Brannstrom I.O."/>
            <person name="Guillou S."/>
            <person name="Cros-Aarteil S."/>
            <person name="Calhoun S."/>
            <person name="Haridas S."/>
            <person name="Kuo A."/>
            <person name="Mondo S."/>
            <person name="Pangilinan J."/>
            <person name="Riley R."/>
            <person name="LaButti K."/>
            <person name="Andreopoulos B."/>
            <person name="Lipzen A."/>
            <person name="Chen C."/>
            <person name="Yanf M."/>
            <person name="Daum C."/>
            <person name="Ng V."/>
            <person name="Clum A."/>
            <person name="Steindorff A."/>
            <person name="Ohm R."/>
            <person name="Martin F."/>
            <person name="Silar P."/>
            <person name="Natvig D."/>
            <person name="Lalanne C."/>
            <person name="Gautier V."/>
            <person name="Ament-velasquez S.L."/>
            <person name="Kruys A."/>
            <person name="Hutchinson M.I."/>
            <person name="Powell A.J."/>
            <person name="Barry K."/>
            <person name="Miller A.N."/>
            <person name="Grigoriev I.V."/>
            <person name="Debuchy R."/>
            <person name="Gladieux P."/>
            <person name="Thoren M.H."/>
            <person name="Johannesson H."/>
        </authorList>
    </citation>
    <scope>NUCLEOTIDE SEQUENCE</scope>
    <source>
        <strain evidence="3">SMH3187-1</strain>
    </source>
</reference>
<evidence type="ECO:0000259" key="1">
    <source>
        <dbReference type="Pfam" id="PF06985"/>
    </source>
</evidence>
<evidence type="ECO:0000313" key="4">
    <source>
        <dbReference type="Proteomes" id="UP001172155"/>
    </source>
</evidence>
<organism evidence="3 4">
    <name type="scientific">Schizothecium vesticola</name>
    <dbReference type="NCBI Taxonomy" id="314040"/>
    <lineage>
        <taxon>Eukaryota</taxon>
        <taxon>Fungi</taxon>
        <taxon>Dikarya</taxon>
        <taxon>Ascomycota</taxon>
        <taxon>Pezizomycotina</taxon>
        <taxon>Sordariomycetes</taxon>
        <taxon>Sordariomycetidae</taxon>
        <taxon>Sordariales</taxon>
        <taxon>Schizotheciaceae</taxon>
        <taxon>Schizothecium</taxon>
    </lineage>
</organism>
<protein>
    <submittedName>
        <fullName evidence="3">Heterokaryon incompatibility protein-domain-containing protein</fullName>
    </submittedName>
</protein>
<dbReference type="Pfam" id="PF26640">
    <property type="entry name" value="DUF8212"/>
    <property type="match status" value="1"/>
</dbReference>
<comment type="caution">
    <text evidence="3">The sequence shown here is derived from an EMBL/GenBank/DDBJ whole genome shotgun (WGS) entry which is preliminary data.</text>
</comment>
<sequence>MRPRRVQPLPLSTPHIHQTIMRLIHAPTLTLVEFFEPTIPEYSILSHTWEDGEVSFQEMGLPSARQDKQGFIKITGACDTALSLGLEYIWVDTCCIDKTSSAELTESINSMFAWYLKSRICIVFLADYGADQKAPLGPCRWFSRGWTLQELIAPKCINFYNSAWELIGTKQNLATRLSEATKIPTDAIAGLLPLDHFSVAQRMSWAAGRKTTRVEDRAYSLLGLFDISMPMLYGEGTKAFRRLQEEIIKRTNDLTILGWRPDESGNSSDDEDSDNDSVLRALAVDPDAFSSSHNLQRSRIFEMPTSHTNMGLQLVQRRLFLLPRYISSVLRRLAPGVEENEDGYLYLLEVGRDDYGDLYVCIPIRQVGFGTYFRERRPSVVKFDEIERDCLDLTSPHKFLLATTLSPGIPTSISQLYRSSEPLHGAIYIGAPRLLSANHSRFEFVQQSPTPEAAYDHATGLAFLPQGIGLEVFACEYRFVDAVSGLFVHIGVLLASKFAPRVKHLPQQLAIVNLSLERFQIIFALLRRNPEEPMKWAHVLQLLGPEGGDNLLIFENEERDACLSVSADAERRTVQMGGESFLLPCLQLSASLLVKPRSSTSGSAGENSGGI</sequence>
<dbReference type="EMBL" id="JAUKUD010000005">
    <property type="protein sequence ID" value="KAK0742637.1"/>
    <property type="molecule type" value="Genomic_DNA"/>
</dbReference>
<dbReference type="Proteomes" id="UP001172155">
    <property type="component" value="Unassembled WGS sequence"/>
</dbReference>
<proteinExistence type="predicted"/>
<evidence type="ECO:0000313" key="3">
    <source>
        <dbReference type="EMBL" id="KAK0742637.1"/>
    </source>
</evidence>
<feature type="domain" description="DUF8212" evidence="2">
    <location>
        <begin position="238"/>
        <end position="276"/>
    </location>
</feature>
<dbReference type="InterPro" id="IPR058525">
    <property type="entry name" value="DUF8212"/>
</dbReference>
<gene>
    <name evidence="3" type="ORF">B0T18DRAFT_413408</name>
</gene>
<name>A0AA40K1X2_9PEZI</name>
<keyword evidence="4" id="KW-1185">Reference proteome</keyword>
<accession>A0AA40K1X2</accession>
<dbReference type="PANTHER" id="PTHR10622:SF10">
    <property type="entry name" value="HET DOMAIN-CONTAINING PROTEIN"/>
    <property type="match status" value="1"/>
</dbReference>
<dbReference type="Pfam" id="PF06985">
    <property type="entry name" value="HET"/>
    <property type="match status" value="1"/>
</dbReference>
<evidence type="ECO:0000259" key="2">
    <source>
        <dbReference type="Pfam" id="PF26640"/>
    </source>
</evidence>
<dbReference type="PANTHER" id="PTHR10622">
    <property type="entry name" value="HET DOMAIN-CONTAINING PROTEIN"/>
    <property type="match status" value="1"/>
</dbReference>
<dbReference type="AlphaFoldDB" id="A0AA40K1X2"/>
<dbReference type="InterPro" id="IPR010730">
    <property type="entry name" value="HET"/>
</dbReference>
<feature type="domain" description="Heterokaryon incompatibility" evidence="1">
    <location>
        <begin position="42"/>
        <end position="132"/>
    </location>
</feature>